<gene>
    <name evidence="11" type="ORF">IM697_22970</name>
</gene>
<evidence type="ECO:0000313" key="11">
    <source>
        <dbReference type="EMBL" id="QOV33129.1"/>
    </source>
</evidence>
<evidence type="ECO:0000256" key="5">
    <source>
        <dbReference type="ARBA" id="ARBA00022741"/>
    </source>
</evidence>
<feature type="transmembrane region" description="Helical" evidence="9">
    <location>
        <begin position="77"/>
        <end position="100"/>
    </location>
</feature>
<keyword evidence="9" id="KW-0812">Transmembrane</keyword>
<dbReference type="PANTHER" id="PTHR24421">
    <property type="entry name" value="NITRATE/NITRITE SENSOR PROTEIN NARX-RELATED"/>
    <property type="match status" value="1"/>
</dbReference>
<dbReference type="InterPro" id="IPR050482">
    <property type="entry name" value="Sensor_HK_TwoCompSys"/>
</dbReference>
<evidence type="ECO:0000256" key="6">
    <source>
        <dbReference type="ARBA" id="ARBA00022777"/>
    </source>
</evidence>
<dbReference type="Gene3D" id="1.20.5.1930">
    <property type="match status" value="1"/>
</dbReference>
<name>A0A7M2SAS2_9ACTN</name>
<dbReference type="Pfam" id="PF02518">
    <property type="entry name" value="HATPase_c"/>
    <property type="match status" value="1"/>
</dbReference>
<feature type="transmembrane region" description="Helical" evidence="9">
    <location>
        <begin position="112"/>
        <end position="132"/>
    </location>
</feature>
<evidence type="ECO:0000259" key="10">
    <source>
        <dbReference type="SMART" id="SM00387"/>
    </source>
</evidence>
<dbReference type="GO" id="GO:0046983">
    <property type="term" value="F:protein dimerization activity"/>
    <property type="evidence" value="ECO:0007669"/>
    <property type="project" value="InterPro"/>
</dbReference>
<dbReference type="KEGG" id="sfeu:IM697_22970"/>
<feature type="transmembrane region" description="Helical" evidence="9">
    <location>
        <begin position="450"/>
        <end position="472"/>
    </location>
</feature>
<keyword evidence="9" id="KW-1133">Transmembrane helix</keyword>
<feature type="domain" description="Histidine kinase/HSP90-like ATPase" evidence="10">
    <location>
        <begin position="305"/>
        <end position="402"/>
    </location>
</feature>
<keyword evidence="6" id="KW-0418">Kinase</keyword>
<keyword evidence="7" id="KW-0067">ATP-binding</keyword>
<organism evidence="11 12">
    <name type="scientific">Streptomyces ferrugineus</name>
    <dbReference type="NCBI Taxonomy" id="1413221"/>
    <lineage>
        <taxon>Bacteria</taxon>
        <taxon>Bacillati</taxon>
        <taxon>Actinomycetota</taxon>
        <taxon>Actinomycetes</taxon>
        <taxon>Kitasatosporales</taxon>
        <taxon>Streptomycetaceae</taxon>
        <taxon>Streptomyces</taxon>
    </lineage>
</organism>
<dbReference type="GO" id="GO:0016020">
    <property type="term" value="C:membrane"/>
    <property type="evidence" value="ECO:0007669"/>
    <property type="project" value="InterPro"/>
</dbReference>
<evidence type="ECO:0000256" key="9">
    <source>
        <dbReference type="SAM" id="Phobius"/>
    </source>
</evidence>
<evidence type="ECO:0000313" key="12">
    <source>
        <dbReference type="Proteomes" id="UP000594205"/>
    </source>
</evidence>
<evidence type="ECO:0000256" key="8">
    <source>
        <dbReference type="ARBA" id="ARBA00023012"/>
    </source>
</evidence>
<evidence type="ECO:0000256" key="2">
    <source>
        <dbReference type="ARBA" id="ARBA00012438"/>
    </source>
</evidence>
<dbReference type="EMBL" id="CP063373">
    <property type="protein sequence ID" value="QOV33129.1"/>
    <property type="molecule type" value="Genomic_DNA"/>
</dbReference>
<dbReference type="SMART" id="SM00387">
    <property type="entry name" value="HATPase_c"/>
    <property type="match status" value="1"/>
</dbReference>
<dbReference type="InterPro" id="IPR003594">
    <property type="entry name" value="HATPase_dom"/>
</dbReference>
<dbReference type="SUPFAM" id="SSF55874">
    <property type="entry name" value="ATPase domain of HSP90 chaperone/DNA topoisomerase II/histidine kinase"/>
    <property type="match status" value="1"/>
</dbReference>
<keyword evidence="8" id="KW-0902">Two-component regulatory system</keyword>
<dbReference type="EC" id="2.7.13.3" evidence="2"/>
<reference evidence="11 12" key="1">
    <citation type="submission" date="2020-10" db="EMBL/GenBank/DDBJ databases">
        <title>Streptomyces ferrugineus complate genome analysis.</title>
        <authorList>
            <person name="Anwar N."/>
        </authorList>
    </citation>
    <scope>NUCLEOTIDE SEQUENCE [LARGE SCALE GENOMIC DNA]</scope>
    <source>
        <strain evidence="11 12">CCTCC AA2014009</strain>
    </source>
</reference>
<protein>
    <recommendedName>
        <fullName evidence="2">histidine kinase</fullName>
        <ecNumber evidence="2">2.7.13.3</ecNumber>
    </recommendedName>
</protein>
<feature type="transmembrane region" description="Helical" evidence="9">
    <location>
        <begin position="138"/>
        <end position="159"/>
    </location>
</feature>
<dbReference type="InterPro" id="IPR011712">
    <property type="entry name" value="Sig_transdc_His_kin_sub3_dim/P"/>
</dbReference>
<proteinExistence type="predicted"/>
<keyword evidence="4" id="KW-0808">Transferase</keyword>
<evidence type="ECO:0000256" key="1">
    <source>
        <dbReference type="ARBA" id="ARBA00000085"/>
    </source>
</evidence>
<evidence type="ECO:0000256" key="3">
    <source>
        <dbReference type="ARBA" id="ARBA00022553"/>
    </source>
</evidence>
<dbReference type="GO" id="GO:0005524">
    <property type="term" value="F:ATP binding"/>
    <property type="evidence" value="ECO:0007669"/>
    <property type="project" value="UniProtKB-KW"/>
</dbReference>
<dbReference type="PANTHER" id="PTHR24421:SF10">
    <property type="entry name" value="NITRATE_NITRITE SENSOR PROTEIN NARQ"/>
    <property type="match status" value="1"/>
</dbReference>
<dbReference type="Gene3D" id="3.30.565.10">
    <property type="entry name" value="Histidine kinase-like ATPase, C-terminal domain"/>
    <property type="match status" value="1"/>
</dbReference>
<dbReference type="Pfam" id="PF07730">
    <property type="entry name" value="HisKA_3"/>
    <property type="match status" value="1"/>
</dbReference>
<feature type="transmembrane region" description="Helical" evidence="9">
    <location>
        <begin position="54"/>
        <end position="71"/>
    </location>
</feature>
<dbReference type="Proteomes" id="UP000594205">
    <property type="component" value="Chromosome"/>
</dbReference>
<accession>A0A7M2SAS2</accession>
<keyword evidence="12" id="KW-1185">Reference proteome</keyword>
<dbReference type="AlphaFoldDB" id="A0A7M2SAS2"/>
<dbReference type="GO" id="GO:0000155">
    <property type="term" value="F:phosphorelay sensor kinase activity"/>
    <property type="evidence" value="ECO:0007669"/>
    <property type="project" value="InterPro"/>
</dbReference>
<keyword evidence="5" id="KW-0547">Nucleotide-binding</keyword>
<dbReference type="CDD" id="cd16917">
    <property type="entry name" value="HATPase_UhpB-NarQ-NarX-like"/>
    <property type="match status" value="1"/>
</dbReference>
<dbReference type="RefSeq" id="WP_194037791.1">
    <property type="nucleotide sequence ID" value="NZ_CP063373.1"/>
</dbReference>
<evidence type="ECO:0000256" key="7">
    <source>
        <dbReference type="ARBA" id="ARBA00022840"/>
    </source>
</evidence>
<evidence type="ECO:0000256" key="4">
    <source>
        <dbReference type="ARBA" id="ARBA00022679"/>
    </source>
</evidence>
<keyword evidence="3" id="KW-0597">Phosphoprotein</keyword>
<dbReference type="InterPro" id="IPR036890">
    <property type="entry name" value="HATPase_C_sf"/>
</dbReference>
<comment type="catalytic activity">
    <reaction evidence="1">
        <text>ATP + protein L-histidine = ADP + protein N-phospho-L-histidine.</text>
        <dbReference type="EC" id="2.7.13.3"/>
    </reaction>
</comment>
<sequence length="564" mass="59689">MRENRKEPFPRARAAERVAREAGLLGMVAVVAWESANRIDSLWTSVDFVAEPRWTWVSVGGAVFVTLLRLWSPALAVVAAAALFGWLPASCIAVTVTAYTVCGRFRSKRRRFAVLGVAAVTGYGAALASSGMPDSVVTSLHLVTALVCLGLPAGVRALLGTADHVVRTLRERAHFLEENYRLAQSAARLQERSRIAQEMHDQLGHRLSLISLYAGAMEMAASGGAPASGGGEAQLIRGTAQTAMRELRATLGILRSAEPDGTALQPVEETGLRSDITRLVEQSRSAGVEVGLTWSGADLHDVALPVRRAVHRVVREGLTNVHRHAPGSTVSVMVERVPGRVRLEVRDRRGHMAAPGRNSPAAGAGMGLVGVQERVALLGGSLVAGRAEDGGFRLAAELPLRVGEETRPVLRRTRLNEAVTAAGAGANVLSVGTTEPLALFGRWAGQGTSAVLGVGLVAVAALVAVALDTLPWHSPEYRNMVQNPGIEAVSIGMTREQVAGIVGSDDPVARLAARSVESSRPSAGPCLYTQGWPSERHARVWRFCFRRDVLISVDQLGGGGDGGP</sequence>
<keyword evidence="9" id="KW-0472">Membrane</keyword>